<dbReference type="AlphaFoldDB" id="A0A6L5XH04"/>
<name>A0A6L5XH04_9BACT</name>
<organism evidence="2 3">
    <name type="scientific">Desulfovibrio porci</name>
    <dbReference type="NCBI Taxonomy" id="2605782"/>
    <lineage>
        <taxon>Bacteria</taxon>
        <taxon>Pseudomonadati</taxon>
        <taxon>Thermodesulfobacteriota</taxon>
        <taxon>Desulfovibrionia</taxon>
        <taxon>Desulfovibrionales</taxon>
        <taxon>Desulfovibrionaceae</taxon>
        <taxon>Desulfovibrio</taxon>
    </lineage>
</organism>
<evidence type="ECO:0000256" key="1">
    <source>
        <dbReference type="SAM" id="Phobius"/>
    </source>
</evidence>
<dbReference type="EMBL" id="VUMH01000001">
    <property type="protein sequence ID" value="MSS26458.1"/>
    <property type="molecule type" value="Genomic_DNA"/>
</dbReference>
<proteinExistence type="predicted"/>
<evidence type="ECO:0000313" key="2">
    <source>
        <dbReference type="EMBL" id="MSS26458.1"/>
    </source>
</evidence>
<keyword evidence="1" id="KW-1133">Transmembrane helix</keyword>
<reference evidence="2 3" key="1">
    <citation type="submission" date="2019-09" db="EMBL/GenBank/DDBJ databases">
        <title>In-depth cultivation of the pig gut microbiome towards novel bacterial diversity and tailored functional studies.</title>
        <authorList>
            <person name="Wylensek D."/>
            <person name="Hitch T.C.A."/>
            <person name="Clavel T."/>
        </authorList>
    </citation>
    <scope>NUCLEOTIDE SEQUENCE [LARGE SCALE GENOMIC DNA]</scope>
    <source>
        <strain evidence="2 3">PG-178-WT-4</strain>
    </source>
</reference>
<accession>A0A6L5XH04</accession>
<dbReference type="Gene3D" id="3.40.10.10">
    <property type="entry name" value="DNA Methylphosphotriester Repair Domain"/>
    <property type="match status" value="1"/>
</dbReference>
<evidence type="ECO:0000313" key="3">
    <source>
        <dbReference type="Proteomes" id="UP000477488"/>
    </source>
</evidence>
<sequence>MDRERENSFFRGQAMRRLRKCVCVWISMVILLSGFAALAFPAAPYHGNVQSRIYHNSGCRYYACKRCTAVFATAEAARAAGYRACKVCGG</sequence>
<keyword evidence="3" id="KW-1185">Reference proteome</keyword>
<gene>
    <name evidence="2" type="ORF">FYJ44_00010</name>
</gene>
<dbReference type="SUPFAM" id="SSF57884">
    <property type="entry name" value="Ada DNA repair protein, N-terminal domain (N-Ada 10)"/>
    <property type="match status" value="1"/>
</dbReference>
<protein>
    <submittedName>
        <fullName evidence="2">Ada metal-binding domain-containing protein</fullName>
    </submittedName>
</protein>
<comment type="caution">
    <text evidence="2">The sequence shown here is derived from an EMBL/GenBank/DDBJ whole genome shotgun (WGS) entry which is preliminary data.</text>
</comment>
<feature type="transmembrane region" description="Helical" evidence="1">
    <location>
        <begin position="21"/>
        <end position="43"/>
    </location>
</feature>
<keyword evidence="1" id="KW-0472">Membrane</keyword>
<dbReference type="Proteomes" id="UP000477488">
    <property type="component" value="Unassembled WGS sequence"/>
</dbReference>
<dbReference type="InterPro" id="IPR035451">
    <property type="entry name" value="Ada-like_dom_sf"/>
</dbReference>
<keyword evidence="1" id="KW-0812">Transmembrane</keyword>